<keyword evidence="3" id="KW-1185">Reference proteome</keyword>
<comment type="caution">
    <text evidence="2">The sequence shown here is derived from an EMBL/GenBank/DDBJ whole genome shotgun (WGS) entry which is preliminary data.</text>
</comment>
<feature type="region of interest" description="Disordered" evidence="1">
    <location>
        <begin position="149"/>
        <end position="210"/>
    </location>
</feature>
<feature type="region of interest" description="Disordered" evidence="1">
    <location>
        <begin position="361"/>
        <end position="386"/>
    </location>
</feature>
<evidence type="ECO:0000256" key="1">
    <source>
        <dbReference type="SAM" id="MobiDB-lite"/>
    </source>
</evidence>
<dbReference type="Proteomes" id="UP000549394">
    <property type="component" value="Unassembled WGS sequence"/>
</dbReference>
<dbReference type="EMBL" id="CAJFCJ010000027">
    <property type="protein sequence ID" value="CAD5125506.1"/>
    <property type="molecule type" value="Genomic_DNA"/>
</dbReference>
<reference evidence="2 3" key="1">
    <citation type="submission" date="2020-08" db="EMBL/GenBank/DDBJ databases">
        <authorList>
            <person name="Hejnol A."/>
        </authorList>
    </citation>
    <scope>NUCLEOTIDE SEQUENCE [LARGE SCALE GENOMIC DNA]</scope>
</reference>
<feature type="compositionally biased region" description="Basic and acidic residues" evidence="1">
    <location>
        <begin position="361"/>
        <end position="377"/>
    </location>
</feature>
<gene>
    <name evidence="2" type="ORF">DGYR_LOCUS12873</name>
</gene>
<protein>
    <submittedName>
        <fullName evidence="2">DgyrCDS13715</fullName>
    </submittedName>
</protein>
<sequence>MAMLQQFGTNGLQAKSLMREKLTERARRHKLNSTDKSVQHLNKFYLAAMYKNMIDIDKTKGRSEHSLQMEKRDFVSKRRKSMGTVSIIDEGKLVSHNMSPGKSKCDGALQTIIERQAQRIVSVLPYETRSTEFFKNEILPNLGICLSKNPKSSKKRHNLQTINEESGNNKEKSITLPPKNTILPPIKTSKTSPTDQENKESAEETANIEETSSILKEQNSIETKQQQVKSKKGDLSLKVNFARRHGTVKNEYIEEDTYVTVPPTAYWEETNRSREIVMKSSVNNRLNIAKEKCLKNISEGDLPLMLALDQAEVNALEEKQKKIILQKRLLDSRSRYKQCQVSVKDWMRKWDTDQRKAEVLKSLKEKEEKTRKEEELKKKNKKRGLR</sequence>
<proteinExistence type="predicted"/>
<evidence type="ECO:0000313" key="2">
    <source>
        <dbReference type="EMBL" id="CAD5125506.1"/>
    </source>
</evidence>
<evidence type="ECO:0000313" key="3">
    <source>
        <dbReference type="Proteomes" id="UP000549394"/>
    </source>
</evidence>
<accession>A0A7I8WBJ2</accession>
<dbReference type="AlphaFoldDB" id="A0A7I8WBJ2"/>
<name>A0A7I8WBJ2_9ANNE</name>
<organism evidence="2 3">
    <name type="scientific">Dimorphilus gyrociliatus</name>
    <dbReference type="NCBI Taxonomy" id="2664684"/>
    <lineage>
        <taxon>Eukaryota</taxon>
        <taxon>Metazoa</taxon>
        <taxon>Spiralia</taxon>
        <taxon>Lophotrochozoa</taxon>
        <taxon>Annelida</taxon>
        <taxon>Polychaeta</taxon>
        <taxon>Polychaeta incertae sedis</taxon>
        <taxon>Dinophilidae</taxon>
        <taxon>Dimorphilus</taxon>
    </lineage>
</organism>